<dbReference type="Gene3D" id="3.40.50.300">
    <property type="entry name" value="P-loop containing nucleotide triphosphate hydrolases"/>
    <property type="match status" value="1"/>
</dbReference>
<comment type="caution">
    <text evidence="3">The sequence shown here is derived from an EMBL/GenBank/DDBJ whole genome shotgun (WGS) entry which is preliminary data.</text>
</comment>
<gene>
    <name evidence="3" type="ORF">HKW66_Vig0077420</name>
</gene>
<evidence type="ECO:0000259" key="2">
    <source>
        <dbReference type="Pfam" id="PF00004"/>
    </source>
</evidence>
<sequence length="1120" mass="127887">MNSFDESRCFKETCFNSCKYLFFLQLWLQGGGTRVIEWDNNLFLIEIELLFGHRGRAGLLASCNSGGVPLLYVPLEAIMSEFCGKSERLLGKVFSLANNLPNGVIIFLDEIHSFAAACDNEMHEATRRILSVLLRQFNLVVFWSSEKTQLKYVKIKDEKEEQKKVEERCPKVPNYKKLDILYKYPSQNATSRRINFNDKNWDVYGGLDEKAKDLSTIFYNEFTKRNMENKWGKYFEKGESSLENRLFAKKTQVQKRQNLRSEPSMIDLVEYGDLEIEKKIEDGDDEEEAQEDRNKAIEWTEDDQKNLMYLGISEMERNKRLESVIARRKEKKLFKGKLEKGLNDKKPIAPLFIKRNNPLNSSKEVDDGLEMPGSAPSLIPRSPYSIPYDHSEEKFNLIKDSFPQEFSSQNNMSLCRHESFNSEHPFTSETKQDHAFTSETKKDHGAREHYFHNRGKKYSDRVTYSRFRRSHTGEKVEYETKDMSNQTSESQPEKSGQWPKFPKSHGRVFNLPLSTNNTSATSSNINEVMYENITSVVDKRQENMFLTNGRLCHTPTHSVASDLQVEVSEIGSPTSTVGENAEINSSIDRDSIVYDGDIDRDISSGSEELWGASYHGVKEVEGVKNEENDVEVNNSSKGVVSPFDTCYIDGENTTDICSSSSKYDVPENTPTHATNYHHNIFDYLKHPMGESEASQSSNSSHALDQFPNETQSENLKERYNITENVTNETRFINDMNNLATIDQDNIENSRNSEDLDTSVMRQESVDNASIYSVSSSPRSVLPEKTMGDETSFSNFDQHMHLDGQQSIGEGLTQESLDSENAPNIVPHTRQSIIEDIIDETSLSNFDQHMHVEPQLSIVDGMIQESSNNESPHDIMPQTMQPMRDDLIDEISSSNFDQHMRIEPQQSIVDGVNEESSNNEGPHDVMSQSMQPMMDGLVNDILLSNFDRLMHTEPQQSTTECVILETSTTESSPNIFPHIDQLIIDDTTDKLHNVNFNQLQTSPLENFNEEDNIFGNMNNEVDNKEKHTKSKNNEDNFNHLNSQEATTQSTNPISDTTTLEDMNENSRDLVDDKVSSTDMLKDDKNDEPSSSNSVHGELSKQRVTKRRVQNRESGYLSDVFD</sequence>
<dbReference type="GO" id="GO:0005524">
    <property type="term" value="F:ATP binding"/>
    <property type="evidence" value="ECO:0007669"/>
    <property type="project" value="InterPro"/>
</dbReference>
<accession>A0A8T0K8K5</accession>
<dbReference type="InterPro" id="IPR027417">
    <property type="entry name" value="P-loop_NTPase"/>
</dbReference>
<feature type="compositionally biased region" description="Basic and acidic residues" evidence="1">
    <location>
        <begin position="473"/>
        <end position="482"/>
    </location>
</feature>
<feature type="compositionally biased region" description="Polar residues" evidence="1">
    <location>
        <begin position="1037"/>
        <end position="1059"/>
    </location>
</feature>
<dbReference type="PANTHER" id="PTHR33870:SF16">
    <property type="entry name" value="PROTEIN, PUTATIVE-RELATED"/>
    <property type="match status" value="1"/>
</dbReference>
<feature type="region of interest" description="Disordered" evidence="1">
    <location>
        <begin position="359"/>
        <end position="381"/>
    </location>
</feature>
<feature type="region of interest" description="Disordered" evidence="1">
    <location>
        <begin position="1008"/>
        <end position="1120"/>
    </location>
</feature>
<feature type="region of interest" description="Disordered" evidence="1">
    <location>
        <begin position="423"/>
        <end position="447"/>
    </location>
</feature>
<protein>
    <recommendedName>
        <fullName evidence="2">ATPase AAA-type core domain-containing protein</fullName>
    </recommendedName>
</protein>
<dbReference type="AlphaFoldDB" id="A0A8T0K8K5"/>
<dbReference type="SUPFAM" id="SSF52540">
    <property type="entry name" value="P-loop containing nucleoside triphosphate hydrolases"/>
    <property type="match status" value="1"/>
</dbReference>
<evidence type="ECO:0000256" key="1">
    <source>
        <dbReference type="SAM" id="MobiDB-lite"/>
    </source>
</evidence>
<feature type="compositionally biased region" description="Basic and acidic residues" evidence="1">
    <location>
        <begin position="430"/>
        <end position="447"/>
    </location>
</feature>
<dbReference type="PANTHER" id="PTHR33870">
    <property type="entry name" value="CARDIOMYOPATHY-ASSOCIATED PROTEIN"/>
    <property type="match status" value="1"/>
</dbReference>
<dbReference type="EMBL" id="JABFOF010000006">
    <property type="protein sequence ID" value="KAG2394883.1"/>
    <property type="molecule type" value="Genomic_DNA"/>
</dbReference>
<feature type="compositionally biased region" description="Polar residues" evidence="1">
    <location>
        <begin position="483"/>
        <end position="494"/>
    </location>
</feature>
<organism evidence="3 4">
    <name type="scientific">Phaseolus angularis</name>
    <name type="common">Azuki bean</name>
    <name type="synonym">Vigna angularis</name>
    <dbReference type="NCBI Taxonomy" id="3914"/>
    <lineage>
        <taxon>Eukaryota</taxon>
        <taxon>Viridiplantae</taxon>
        <taxon>Streptophyta</taxon>
        <taxon>Embryophyta</taxon>
        <taxon>Tracheophyta</taxon>
        <taxon>Spermatophyta</taxon>
        <taxon>Magnoliopsida</taxon>
        <taxon>eudicotyledons</taxon>
        <taxon>Gunneridae</taxon>
        <taxon>Pentapetalae</taxon>
        <taxon>rosids</taxon>
        <taxon>fabids</taxon>
        <taxon>Fabales</taxon>
        <taxon>Fabaceae</taxon>
        <taxon>Papilionoideae</taxon>
        <taxon>50 kb inversion clade</taxon>
        <taxon>NPAAA clade</taxon>
        <taxon>indigoferoid/millettioid clade</taxon>
        <taxon>Phaseoleae</taxon>
        <taxon>Vigna</taxon>
    </lineage>
</organism>
<dbReference type="GO" id="GO:0016887">
    <property type="term" value="F:ATP hydrolysis activity"/>
    <property type="evidence" value="ECO:0007669"/>
    <property type="project" value="InterPro"/>
</dbReference>
<name>A0A8T0K8K5_PHAAN</name>
<evidence type="ECO:0000313" key="3">
    <source>
        <dbReference type="EMBL" id="KAG2394883.1"/>
    </source>
</evidence>
<dbReference type="Proteomes" id="UP000743370">
    <property type="component" value="Unassembled WGS sequence"/>
</dbReference>
<feature type="compositionally biased region" description="Basic and acidic residues" evidence="1">
    <location>
        <begin position="1020"/>
        <end position="1036"/>
    </location>
</feature>
<reference evidence="3 4" key="1">
    <citation type="submission" date="2020-05" db="EMBL/GenBank/DDBJ databases">
        <title>Vigna angularis (adzuki bean) Var. LongXiaoDou No. 4 denovo assembly.</title>
        <authorList>
            <person name="Xiang H."/>
        </authorList>
    </citation>
    <scope>NUCLEOTIDE SEQUENCE [LARGE SCALE GENOMIC DNA]</scope>
    <source>
        <tissue evidence="3">Leaf</tissue>
    </source>
</reference>
<feature type="domain" description="ATPase AAA-type core" evidence="2">
    <location>
        <begin position="63"/>
        <end position="137"/>
    </location>
</feature>
<feature type="compositionally biased region" description="Basic and acidic residues" evidence="1">
    <location>
        <begin position="1063"/>
        <end position="1086"/>
    </location>
</feature>
<proteinExistence type="predicted"/>
<dbReference type="InterPro" id="IPR003959">
    <property type="entry name" value="ATPase_AAA_core"/>
</dbReference>
<feature type="region of interest" description="Disordered" evidence="1">
    <location>
        <begin position="473"/>
        <end position="507"/>
    </location>
</feature>
<dbReference type="Pfam" id="PF00004">
    <property type="entry name" value="AAA"/>
    <property type="match status" value="1"/>
</dbReference>
<evidence type="ECO:0000313" key="4">
    <source>
        <dbReference type="Proteomes" id="UP000743370"/>
    </source>
</evidence>